<organism evidence="5 6">
    <name type="scientific">Eleutherodactylus coqui</name>
    <name type="common">Puerto Rican coqui</name>
    <dbReference type="NCBI Taxonomy" id="57060"/>
    <lineage>
        <taxon>Eukaryota</taxon>
        <taxon>Metazoa</taxon>
        <taxon>Chordata</taxon>
        <taxon>Craniata</taxon>
        <taxon>Vertebrata</taxon>
        <taxon>Euteleostomi</taxon>
        <taxon>Amphibia</taxon>
        <taxon>Batrachia</taxon>
        <taxon>Anura</taxon>
        <taxon>Neobatrachia</taxon>
        <taxon>Hyloidea</taxon>
        <taxon>Eleutherodactylidae</taxon>
        <taxon>Eleutherodactylinae</taxon>
        <taxon>Eleutherodactylus</taxon>
        <taxon>Eleutherodactylus</taxon>
    </lineage>
</organism>
<dbReference type="GO" id="GO:0005739">
    <property type="term" value="C:mitochondrion"/>
    <property type="evidence" value="ECO:0007669"/>
    <property type="project" value="TreeGrafter"/>
</dbReference>
<proteinExistence type="inferred from homology"/>
<dbReference type="GO" id="GO:0032259">
    <property type="term" value="P:methylation"/>
    <property type="evidence" value="ECO:0007669"/>
    <property type="project" value="UniProtKB-KW"/>
</dbReference>
<keyword evidence="6" id="KW-1185">Reference proteome</keyword>
<protein>
    <submittedName>
        <fullName evidence="5">Uncharacterized protein</fullName>
    </submittedName>
</protein>
<evidence type="ECO:0000256" key="1">
    <source>
        <dbReference type="ARBA" id="ARBA00010633"/>
    </source>
</evidence>
<accession>A0A8J6FKB2</accession>
<keyword evidence="2" id="KW-0489">Methyltransferase</keyword>
<dbReference type="OrthoDB" id="66144at2759"/>
<evidence type="ECO:0000313" key="5">
    <source>
        <dbReference type="EMBL" id="KAG9488219.1"/>
    </source>
</evidence>
<dbReference type="PANTHER" id="PTHR13610:SF18">
    <property type="entry name" value="SI:DKEY-190G11.3"/>
    <property type="match status" value="1"/>
</dbReference>
<evidence type="ECO:0000256" key="4">
    <source>
        <dbReference type="ARBA" id="ARBA00022691"/>
    </source>
</evidence>
<comment type="caution">
    <text evidence="5">The sequence shown here is derived from an EMBL/GenBank/DDBJ whole genome shotgun (WGS) entry which is preliminary data.</text>
</comment>
<comment type="similarity">
    <text evidence="1">Belongs to the ANT/ATPSC lysine N-methyltransferase family.</text>
</comment>
<gene>
    <name evidence="5" type="ORF">GDO78_007819</name>
</gene>
<reference evidence="5" key="1">
    <citation type="thesis" date="2020" institute="ProQuest LLC" country="789 East Eisenhower Parkway, Ann Arbor, MI, USA">
        <title>Comparative Genomics and Chromosome Evolution.</title>
        <authorList>
            <person name="Mudd A.B."/>
        </authorList>
    </citation>
    <scope>NUCLEOTIDE SEQUENCE</scope>
    <source>
        <strain evidence="5">HN-11 Male</strain>
        <tissue evidence="5">Kidney and liver</tissue>
    </source>
</reference>
<dbReference type="AlphaFoldDB" id="A0A8J6FKB2"/>
<evidence type="ECO:0000313" key="6">
    <source>
        <dbReference type="Proteomes" id="UP000770717"/>
    </source>
</evidence>
<dbReference type="Proteomes" id="UP000770717">
    <property type="component" value="Unassembled WGS sequence"/>
</dbReference>
<dbReference type="InterPro" id="IPR026170">
    <property type="entry name" value="FAM173A/B"/>
</dbReference>
<dbReference type="PANTHER" id="PTHR13610">
    <property type="entry name" value="METHYLTRANSFERASE DOMAIN-CONTAINING PROTEIN"/>
    <property type="match status" value="1"/>
</dbReference>
<dbReference type="GO" id="GO:0016279">
    <property type="term" value="F:protein-lysine N-methyltransferase activity"/>
    <property type="evidence" value="ECO:0007669"/>
    <property type="project" value="InterPro"/>
</dbReference>
<sequence length="116" mass="13021">MGFPSTGYELNPILLNWAKLLAYRRGFSQDQATFLKQDFWVADLSKYNNVTVFLAPAIVESLKKKLADELPDNSRVIVCRFPLTGWTPTCSEGSGLEQVWAYDMANVRKGSNQSPS</sequence>
<dbReference type="GO" id="GO:1905706">
    <property type="term" value="P:regulation of mitochondrial ATP synthesis coupled proton transport"/>
    <property type="evidence" value="ECO:0007669"/>
    <property type="project" value="TreeGrafter"/>
</dbReference>
<evidence type="ECO:0000256" key="3">
    <source>
        <dbReference type="ARBA" id="ARBA00022679"/>
    </source>
</evidence>
<dbReference type="EMBL" id="WNTK01000003">
    <property type="protein sequence ID" value="KAG9488219.1"/>
    <property type="molecule type" value="Genomic_DNA"/>
</dbReference>
<dbReference type="Gene3D" id="3.40.50.150">
    <property type="entry name" value="Vaccinia Virus protein VP39"/>
    <property type="match status" value="1"/>
</dbReference>
<name>A0A8J6FKB2_ELECQ</name>
<evidence type="ECO:0000256" key="2">
    <source>
        <dbReference type="ARBA" id="ARBA00022603"/>
    </source>
</evidence>
<dbReference type="SUPFAM" id="SSF53335">
    <property type="entry name" value="S-adenosyl-L-methionine-dependent methyltransferases"/>
    <property type="match status" value="1"/>
</dbReference>
<keyword evidence="4" id="KW-0949">S-adenosyl-L-methionine</keyword>
<keyword evidence="3" id="KW-0808">Transferase</keyword>
<dbReference type="InterPro" id="IPR029063">
    <property type="entry name" value="SAM-dependent_MTases_sf"/>
</dbReference>